<evidence type="ECO:0000256" key="1">
    <source>
        <dbReference type="SAM" id="MobiDB-lite"/>
    </source>
</evidence>
<dbReference type="OrthoDB" id="412155at2759"/>
<dbReference type="Gene3D" id="2.60.120.200">
    <property type="match status" value="1"/>
</dbReference>
<evidence type="ECO:0000313" key="4">
    <source>
        <dbReference type="Proteomes" id="UP000678393"/>
    </source>
</evidence>
<dbReference type="PANTHER" id="PTHR23282">
    <property type="entry name" value="APICAL ENDOSOMAL GLYCOPROTEIN PRECURSOR"/>
    <property type="match status" value="1"/>
</dbReference>
<sequence>TSTQVLDCDFEPGFCQWSQVTTDKLDWSREKGPTSTPGTGPSTDHTSGVGFYAYLETSNGASGDTAELRSPTMSVNGHQSCLQFYYHMFGPNVADLYVYRVKNNGTGSRSSVWHKNGDQGDKWNLATVKLSTGSNFV</sequence>
<keyword evidence="4" id="KW-1185">Reference proteome</keyword>
<dbReference type="SUPFAM" id="SSF49899">
    <property type="entry name" value="Concanavalin A-like lectins/glucanases"/>
    <property type="match status" value="1"/>
</dbReference>
<reference evidence="3" key="1">
    <citation type="submission" date="2021-04" db="EMBL/GenBank/DDBJ databases">
        <authorList>
            <consortium name="Molecular Ecology Group"/>
        </authorList>
    </citation>
    <scope>NUCLEOTIDE SEQUENCE</scope>
</reference>
<dbReference type="Proteomes" id="UP000678393">
    <property type="component" value="Unassembled WGS sequence"/>
</dbReference>
<dbReference type="GO" id="GO:0016020">
    <property type="term" value="C:membrane"/>
    <property type="evidence" value="ECO:0007669"/>
    <property type="project" value="InterPro"/>
</dbReference>
<feature type="non-terminal residue" evidence="3">
    <location>
        <position position="1"/>
    </location>
</feature>
<dbReference type="Pfam" id="PF00629">
    <property type="entry name" value="MAM"/>
    <property type="match status" value="1"/>
</dbReference>
<dbReference type="AlphaFoldDB" id="A0A8S3ZAL6"/>
<dbReference type="SMART" id="SM00137">
    <property type="entry name" value="MAM"/>
    <property type="match status" value="1"/>
</dbReference>
<dbReference type="InterPro" id="IPR013320">
    <property type="entry name" value="ConA-like_dom_sf"/>
</dbReference>
<evidence type="ECO:0000313" key="3">
    <source>
        <dbReference type="EMBL" id="CAG5126614.1"/>
    </source>
</evidence>
<name>A0A8S3ZAL6_9EUPU</name>
<dbReference type="InterPro" id="IPR051560">
    <property type="entry name" value="MAM_domain-containing"/>
</dbReference>
<dbReference type="PANTHER" id="PTHR23282:SF142">
    <property type="entry name" value="MAM DOMAIN-CONTAINING PROTEIN"/>
    <property type="match status" value="1"/>
</dbReference>
<evidence type="ECO:0000259" key="2">
    <source>
        <dbReference type="PROSITE" id="PS50060"/>
    </source>
</evidence>
<dbReference type="CDD" id="cd06263">
    <property type="entry name" value="MAM"/>
    <property type="match status" value="1"/>
</dbReference>
<proteinExistence type="predicted"/>
<feature type="non-terminal residue" evidence="3">
    <location>
        <position position="137"/>
    </location>
</feature>
<dbReference type="PROSITE" id="PS50060">
    <property type="entry name" value="MAM_2"/>
    <property type="match status" value="1"/>
</dbReference>
<protein>
    <recommendedName>
        <fullName evidence="2">MAM domain-containing protein</fullName>
    </recommendedName>
</protein>
<accession>A0A8S3ZAL6</accession>
<feature type="compositionally biased region" description="Low complexity" evidence="1">
    <location>
        <begin position="33"/>
        <end position="47"/>
    </location>
</feature>
<feature type="region of interest" description="Disordered" evidence="1">
    <location>
        <begin position="26"/>
        <end position="47"/>
    </location>
</feature>
<dbReference type="PRINTS" id="PR00020">
    <property type="entry name" value="MAMDOMAIN"/>
</dbReference>
<comment type="caution">
    <text evidence="3">The sequence shown here is derived from an EMBL/GenBank/DDBJ whole genome shotgun (WGS) entry which is preliminary data.</text>
</comment>
<organism evidence="3 4">
    <name type="scientific">Candidula unifasciata</name>
    <dbReference type="NCBI Taxonomy" id="100452"/>
    <lineage>
        <taxon>Eukaryota</taxon>
        <taxon>Metazoa</taxon>
        <taxon>Spiralia</taxon>
        <taxon>Lophotrochozoa</taxon>
        <taxon>Mollusca</taxon>
        <taxon>Gastropoda</taxon>
        <taxon>Heterobranchia</taxon>
        <taxon>Euthyneura</taxon>
        <taxon>Panpulmonata</taxon>
        <taxon>Eupulmonata</taxon>
        <taxon>Stylommatophora</taxon>
        <taxon>Helicina</taxon>
        <taxon>Helicoidea</taxon>
        <taxon>Geomitridae</taxon>
        <taxon>Candidula</taxon>
    </lineage>
</organism>
<gene>
    <name evidence="3" type="ORF">CUNI_LOCUS12172</name>
</gene>
<feature type="domain" description="MAM" evidence="2">
    <location>
        <begin position="6"/>
        <end position="137"/>
    </location>
</feature>
<dbReference type="InterPro" id="IPR000998">
    <property type="entry name" value="MAM_dom"/>
</dbReference>
<dbReference type="EMBL" id="CAJHNH020002402">
    <property type="protein sequence ID" value="CAG5126614.1"/>
    <property type="molecule type" value="Genomic_DNA"/>
</dbReference>